<dbReference type="KEGG" id="brs:S23_46610"/>
<keyword evidence="1" id="KW-1133">Transmembrane helix</keyword>
<dbReference type="Proteomes" id="UP000007886">
    <property type="component" value="Chromosome"/>
</dbReference>
<proteinExistence type="predicted"/>
<feature type="transmembrane region" description="Helical" evidence="1">
    <location>
        <begin position="20"/>
        <end position="42"/>
    </location>
</feature>
<keyword evidence="3" id="KW-1185">Reference proteome</keyword>
<organism evidence="2 3">
    <name type="scientific">Bradyrhizobium cosmicum</name>
    <dbReference type="NCBI Taxonomy" id="1404864"/>
    <lineage>
        <taxon>Bacteria</taxon>
        <taxon>Pseudomonadati</taxon>
        <taxon>Pseudomonadota</taxon>
        <taxon>Alphaproteobacteria</taxon>
        <taxon>Hyphomicrobiales</taxon>
        <taxon>Nitrobacteraceae</taxon>
        <taxon>Bradyrhizobium</taxon>
    </lineage>
</organism>
<keyword evidence="1" id="KW-0812">Transmembrane</keyword>
<evidence type="ECO:0000313" key="2">
    <source>
        <dbReference type="EMBL" id="BAL77855.1"/>
    </source>
</evidence>
<evidence type="ECO:0000256" key="1">
    <source>
        <dbReference type="SAM" id="Phobius"/>
    </source>
</evidence>
<keyword evidence="1" id="KW-0472">Membrane</keyword>
<reference evidence="2 3" key="1">
    <citation type="journal article" date="2012" name="Microbes Environ.">
        <title>Complete genome sequence of Bradyrhizobium sp. S23321: insights into symbiosis evolution in soil oligotrophs.</title>
        <authorList>
            <person name="Okubo T."/>
            <person name="Tsukui T."/>
            <person name="Maita H."/>
            <person name="Okamoto S."/>
            <person name="Oshima K."/>
            <person name="Fujisawa T."/>
            <person name="Saito A."/>
            <person name="Futamata H."/>
            <person name="Hattori R."/>
            <person name="Shimomura Y."/>
            <person name="Haruta S."/>
            <person name="Morimoto S."/>
            <person name="Wang Y."/>
            <person name="Sakai Y."/>
            <person name="Hattori M."/>
            <person name="Aizawa S."/>
            <person name="Nagashima K.V.P."/>
            <person name="Masuda S."/>
            <person name="Hattori T."/>
            <person name="Yamashita A."/>
            <person name="Bao Z."/>
            <person name="Hayatsu M."/>
            <person name="Kajiya-Kanegae H."/>
            <person name="Yoshinaga I."/>
            <person name="Sakamoto K."/>
            <person name="Toyota K."/>
            <person name="Nakao M."/>
            <person name="Kohara M."/>
            <person name="Anda M."/>
            <person name="Niwa R."/>
            <person name="Jung-Hwan P."/>
            <person name="Sameshima-Saito R."/>
            <person name="Tokuda S."/>
            <person name="Yamamoto S."/>
            <person name="Yamamoto S."/>
            <person name="Yokoyama T."/>
            <person name="Akutsu T."/>
            <person name="Nakamura Y."/>
            <person name="Nakahira-Yanaka Y."/>
            <person name="Takada Hoshino Y."/>
            <person name="Hirakawa H."/>
            <person name="Mitsui H."/>
            <person name="Terasawa K."/>
            <person name="Itakura M."/>
            <person name="Sato S."/>
            <person name="Ikeda-Ohtsubo W."/>
            <person name="Sakakura N."/>
            <person name="Kaminuma E."/>
            <person name="Minamisawa K."/>
        </authorList>
    </citation>
    <scope>NUCLEOTIDE SEQUENCE [LARGE SCALE GENOMIC DNA]</scope>
    <source>
        <strain evidence="2 3">S23321</strain>
    </source>
</reference>
<dbReference type="AlphaFoldDB" id="A0AAI8MG24"/>
<evidence type="ECO:0000313" key="3">
    <source>
        <dbReference type="Proteomes" id="UP000007886"/>
    </source>
</evidence>
<protein>
    <submittedName>
        <fullName evidence="2">Uncharacterized protein</fullName>
    </submittedName>
</protein>
<name>A0AAI8MG24_9BRAD</name>
<dbReference type="EMBL" id="AP012279">
    <property type="protein sequence ID" value="BAL77855.1"/>
    <property type="molecule type" value="Genomic_DNA"/>
</dbReference>
<sequence>MAHGLRMPRAINRGDVSEVILLPLILVTALLLALGLMTGWHAKTQNDHALIYAAVGGMGMPVLSSASECRRPFGAASAPRLRHDDVLALLAAD</sequence>
<accession>A0AAI8MG24</accession>
<gene>
    <name evidence="2" type="ORF">S23_46610</name>
</gene>